<feature type="transmembrane region" description="Helical" evidence="1">
    <location>
        <begin position="109"/>
        <end position="132"/>
    </location>
</feature>
<dbReference type="KEGG" id="tva:4769954"/>
<evidence type="ECO:0000256" key="1">
    <source>
        <dbReference type="SAM" id="Phobius"/>
    </source>
</evidence>
<sequence>MKINEETTTTCNKQNAGKESSYKLKVIDEQGNQVVLDRHFICPDPERFCRTMKLSSMYFDKDPLDPNTKVLEGEPQEKPEWNFDYSDLYNETEPTKQPSKNNNKLKPGYIVLIVIGSLVVIGAVFAVIFILFKKKSNIPESVENDLNDINETNENE</sequence>
<evidence type="ECO:0000313" key="3">
    <source>
        <dbReference type="Proteomes" id="UP000001542"/>
    </source>
</evidence>
<dbReference type="VEuPathDB" id="TrichDB:TVAGG3_0257060"/>
<reference evidence="2" key="1">
    <citation type="submission" date="2006-10" db="EMBL/GenBank/DDBJ databases">
        <authorList>
            <person name="Amadeo P."/>
            <person name="Zhao Q."/>
            <person name="Wortman J."/>
            <person name="Fraser-Liggett C."/>
            <person name="Carlton J."/>
        </authorList>
    </citation>
    <scope>NUCLEOTIDE SEQUENCE</scope>
    <source>
        <strain evidence="2">G3</strain>
    </source>
</reference>
<dbReference type="AlphaFoldDB" id="A2E5S4"/>
<dbReference type="EMBL" id="DS113309">
    <property type="protein sequence ID" value="EAY11994.1"/>
    <property type="molecule type" value="Genomic_DNA"/>
</dbReference>
<reference evidence="2" key="2">
    <citation type="journal article" date="2007" name="Science">
        <title>Draft genome sequence of the sexually transmitted pathogen Trichomonas vaginalis.</title>
        <authorList>
            <person name="Carlton J.M."/>
            <person name="Hirt R.P."/>
            <person name="Silva J.C."/>
            <person name="Delcher A.L."/>
            <person name="Schatz M."/>
            <person name="Zhao Q."/>
            <person name="Wortman J.R."/>
            <person name="Bidwell S.L."/>
            <person name="Alsmark U.C.M."/>
            <person name="Besteiro S."/>
            <person name="Sicheritz-Ponten T."/>
            <person name="Noel C.J."/>
            <person name="Dacks J.B."/>
            <person name="Foster P.G."/>
            <person name="Simillion C."/>
            <person name="Van de Peer Y."/>
            <person name="Miranda-Saavedra D."/>
            <person name="Barton G.J."/>
            <person name="Westrop G.D."/>
            <person name="Mueller S."/>
            <person name="Dessi D."/>
            <person name="Fiori P.L."/>
            <person name="Ren Q."/>
            <person name="Paulsen I."/>
            <person name="Zhang H."/>
            <person name="Bastida-Corcuera F.D."/>
            <person name="Simoes-Barbosa A."/>
            <person name="Brown M.T."/>
            <person name="Hayes R.D."/>
            <person name="Mukherjee M."/>
            <person name="Okumura C.Y."/>
            <person name="Schneider R."/>
            <person name="Smith A.J."/>
            <person name="Vanacova S."/>
            <person name="Villalvazo M."/>
            <person name="Haas B.J."/>
            <person name="Pertea M."/>
            <person name="Feldblyum T.V."/>
            <person name="Utterback T.R."/>
            <person name="Shu C.L."/>
            <person name="Osoegawa K."/>
            <person name="de Jong P.J."/>
            <person name="Hrdy I."/>
            <person name="Horvathova L."/>
            <person name="Zubacova Z."/>
            <person name="Dolezal P."/>
            <person name="Malik S.B."/>
            <person name="Logsdon J.M. Jr."/>
            <person name="Henze K."/>
            <person name="Gupta A."/>
            <person name="Wang C.C."/>
            <person name="Dunne R.L."/>
            <person name="Upcroft J.A."/>
            <person name="Upcroft P."/>
            <person name="White O."/>
            <person name="Salzberg S.L."/>
            <person name="Tang P."/>
            <person name="Chiu C.-H."/>
            <person name="Lee Y.-S."/>
            <person name="Embley T.M."/>
            <person name="Coombs G.H."/>
            <person name="Mottram J.C."/>
            <person name="Tachezy J."/>
            <person name="Fraser-Liggett C.M."/>
            <person name="Johnson P.J."/>
        </authorList>
    </citation>
    <scope>NUCLEOTIDE SEQUENCE [LARGE SCALE GENOMIC DNA]</scope>
    <source>
        <strain evidence="2">G3</strain>
    </source>
</reference>
<name>A2E5S4_TRIV3</name>
<dbReference type="RefSeq" id="XP_001324217.1">
    <property type="nucleotide sequence ID" value="XM_001324182.1"/>
</dbReference>
<accession>A2E5S4</accession>
<keyword evidence="1" id="KW-0472">Membrane</keyword>
<keyword evidence="1" id="KW-0812">Transmembrane</keyword>
<proteinExistence type="predicted"/>
<dbReference type="InParanoid" id="A2E5S4"/>
<gene>
    <name evidence="2" type="ORF">TVAG_271770</name>
</gene>
<evidence type="ECO:0000313" key="2">
    <source>
        <dbReference type="EMBL" id="EAY11994.1"/>
    </source>
</evidence>
<dbReference type="VEuPathDB" id="TrichDB:TVAG_271770"/>
<protein>
    <submittedName>
        <fullName evidence="2">Uncharacterized protein</fullName>
    </submittedName>
</protein>
<organism evidence="2 3">
    <name type="scientific">Trichomonas vaginalis (strain ATCC PRA-98 / G3)</name>
    <dbReference type="NCBI Taxonomy" id="412133"/>
    <lineage>
        <taxon>Eukaryota</taxon>
        <taxon>Metamonada</taxon>
        <taxon>Parabasalia</taxon>
        <taxon>Trichomonadida</taxon>
        <taxon>Trichomonadidae</taxon>
        <taxon>Trichomonas</taxon>
    </lineage>
</organism>
<keyword evidence="3" id="KW-1185">Reference proteome</keyword>
<keyword evidence="1" id="KW-1133">Transmembrane helix</keyword>
<dbReference type="Proteomes" id="UP000001542">
    <property type="component" value="Unassembled WGS sequence"/>
</dbReference>